<comment type="caution">
    <text evidence="1">The sequence shown here is derived from an EMBL/GenBank/DDBJ whole genome shotgun (WGS) entry which is preliminary data.</text>
</comment>
<sequence>MLDLDNMSMSASVSLTCCPAFLPAATGPELAKPIDSPGNIAVDCNPEHKPMIPPAEEVRDINNAITVSNGRQDPSEKSKKGLVLEDHVKNWVKRRVESGVSESRCVLPFLVGAKRKVD</sequence>
<gene>
    <name evidence="1" type="ORF">F2Q69_00009807</name>
</gene>
<evidence type="ECO:0000313" key="1">
    <source>
        <dbReference type="EMBL" id="KAF3513527.1"/>
    </source>
</evidence>
<organism evidence="1 2">
    <name type="scientific">Brassica cretica</name>
    <name type="common">Mustard</name>
    <dbReference type="NCBI Taxonomy" id="69181"/>
    <lineage>
        <taxon>Eukaryota</taxon>
        <taxon>Viridiplantae</taxon>
        <taxon>Streptophyta</taxon>
        <taxon>Embryophyta</taxon>
        <taxon>Tracheophyta</taxon>
        <taxon>Spermatophyta</taxon>
        <taxon>Magnoliopsida</taxon>
        <taxon>eudicotyledons</taxon>
        <taxon>Gunneridae</taxon>
        <taxon>Pentapetalae</taxon>
        <taxon>rosids</taxon>
        <taxon>malvids</taxon>
        <taxon>Brassicales</taxon>
        <taxon>Brassicaceae</taxon>
        <taxon>Brassiceae</taxon>
        <taxon>Brassica</taxon>
    </lineage>
</organism>
<dbReference type="EMBL" id="QGKX02001521">
    <property type="protein sequence ID" value="KAF3513527.1"/>
    <property type="molecule type" value="Genomic_DNA"/>
</dbReference>
<accession>A0A8S9PKQ5</accession>
<name>A0A8S9PKQ5_BRACR</name>
<dbReference type="AlphaFoldDB" id="A0A8S9PKQ5"/>
<protein>
    <submittedName>
        <fullName evidence="1">Uncharacterized protein</fullName>
    </submittedName>
</protein>
<dbReference type="Proteomes" id="UP000712600">
    <property type="component" value="Unassembled WGS sequence"/>
</dbReference>
<reference evidence="1" key="1">
    <citation type="submission" date="2019-12" db="EMBL/GenBank/DDBJ databases">
        <title>Genome sequencing and annotation of Brassica cretica.</title>
        <authorList>
            <person name="Studholme D.J."/>
            <person name="Sarris P."/>
        </authorList>
    </citation>
    <scope>NUCLEOTIDE SEQUENCE</scope>
    <source>
        <strain evidence="1">PFS-109/04</strain>
        <tissue evidence="1">Leaf</tissue>
    </source>
</reference>
<proteinExistence type="predicted"/>
<evidence type="ECO:0000313" key="2">
    <source>
        <dbReference type="Proteomes" id="UP000712600"/>
    </source>
</evidence>